<dbReference type="RefSeq" id="WP_013177168.1">
    <property type="nucleotide sequence ID" value="NC_014221.1"/>
</dbReference>
<dbReference type="PANTHER" id="PTHR33171">
    <property type="entry name" value="LAR_N DOMAIN-CONTAINING PROTEIN"/>
    <property type="match status" value="1"/>
</dbReference>
<keyword evidence="3" id="KW-1185">Reference proteome</keyword>
<sequence>MAVIGWGSEHDTLTEGRVRALFMEAFADEPTDGERVLVIIPDGTRTAPVPLLFRLLYEVLGARVSRLDLLIALGTHQPMPEAAIAKLVGADAAERRARYPKSEVFNHRWDQPGALETVGVIGAGEMRALTDGLVARETPITLNRMIWAYDRLLIVGPVFPHEVAGFSGGAKYLFPGIAGREIIDATHWLGALATSYATIGVKDTAVRRVLHRGARFVTERKPLSCLKLVMKGSALHGLFIGDLEAAWEAAADLSAKLNIIYKPKPFTSVLSMPSTKYDDLWTAAKAMYKTEPVIKDGGEVIIYAPHITEVSVTHGKAIEAVGYHVRDYFLGQWERFKDHSWTVLAHSTHVKGAGTFEGGVERPRIQVTLATSVPEEVCERINLGYRDPRGLDPEGWRDREDAGKLLVENAGEVLYRLEGSV</sequence>
<dbReference type="AlphaFoldDB" id="D7CTD9"/>
<dbReference type="Gene3D" id="3.90.226.30">
    <property type="match status" value="1"/>
</dbReference>
<dbReference type="InterPro" id="IPR018657">
    <property type="entry name" value="LarA-like_N"/>
</dbReference>
<proteinExistence type="predicted"/>
<gene>
    <name evidence="2" type="ordered locus">Trad_0660</name>
</gene>
<dbReference type="STRING" id="649638.Trad_0660"/>
<dbReference type="PANTHER" id="PTHR33171:SF17">
    <property type="entry name" value="LARA-LIKE N-TERMINAL DOMAIN-CONTAINING PROTEIN"/>
    <property type="match status" value="1"/>
</dbReference>
<dbReference type="Proteomes" id="UP000000379">
    <property type="component" value="Chromosome"/>
</dbReference>
<dbReference type="InterPro" id="IPR043166">
    <property type="entry name" value="LarA-like_C"/>
</dbReference>
<dbReference type="Gene3D" id="3.40.50.11440">
    <property type="match status" value="1"/>
</dbReference>
<name>D7CTD9_TRURR</name>
<dbReference type="EMBL" id="CP002049">
    <property type="protein sequence ID" value="ADI13796.1"/>
    <property type="molecule type" value="Genomic_DNA"/>
</dbReference>
<dbReference type="Pfam" id="PF09861">
    <property type="entry name" value="Lar_N"/>
    <property type="match status" value="1"/>
</dbReference>
<evidence type="ECO:0000313" key="2">
    <source>
        <dbReference type="EMBL" id="ADI13796.1"/>
    </source>
</evidence>
<dbReference type="GO" id="GO:0050043">
    <property type="term" value="F:lactate racemase activity"/>
    <property type="evidence" value="ECO:0007669"/>
    <property type="project" value="InterPro"/>
</dbReference>
<dbReference type="HOGENOM" id="CLU_620695_0_0_0"/>
<dbReference type="KEGG" id="tra:Trad_0660"/>
<reference evidence="3" key="1">
    <citation type="submission" date="2010-05" db="EMBL/GenBank/DDBJ databases">
        <title>The complete genome of Truepera radiovictris DSM 17093.</title>
        <authorList>
            <consortium name="US DOE Joint Genome Institute (JGI-PGF)"/>
            <person name="Lucas S."/>
            <person name="Copeland A."/>
            <person name="Lapidus A."/>
            <person name="Glavina del Rio T."/>
            <person name="Dalin E."/>
            <person name="Tice H."/>
            <person name="Bruce D."/>
            <person name="Goodwin L."/>
            <person name="Pitluck S."/>
            <person name="Kyrpides N."/>
            <person name="Mavromatis K."/>
            <person name="Ovchinnikova G."/>
            <person name="Munk A.C."/>
            <person name="Detter J.C."/>
            <person name="Han C."/>
            <person name="Tapia R."/>
            <person name="Land M."/>
            <person name="Hauser L."/>
            <person name="Markowitz V."/>
            <person name="Cheng J.-F."/>
            <person name="Hugenholtz P."/>
            <person name="Woyke T."/>
            <person name="Wu D."/>
            <person name="Tindall B."/>
            <person name="Pomrenke H.G."/>
            <person name="Brambilla E."/>
            <person name="Klenk H.-P."/>
            <person name="Eisen J.A."/>
        </authorList>
    </citation>
    <scope>NUCLEOTIDE SEQUENCE [LARGE SCALE GENOMIC DNA]</scope>
    <source>
        <strain evidence="3">DSM 17093 / CIP 108686 / LMG 22925 / RQ-24</strain>
    </source>
</reference>
<evidence type="ECO:0000313" key="3">
    <source>
        <dbReference type="Proteomes" id="UP000000379"/>
    </source>
</evidence>
<evidence type="ECO:0000259" key="1">
    <source>
        <dbReference type="Pfam" id="PF09861"/>
    </source>
</evidence>
<dbReference type="eggNOG" id="COG3875">
    <property type="taxonomic scope" value="Bacteria"/>
</dbReference>
<organism evidence="2 3">
    <name type="scientific">Truepera radiovictrix (strain DSM 17093 / CIP 108686 / LMG 22925 / RQ-24)</name>
    <dbReference type="NCBI Taxonomy" id="649638"/>
    <lineage>
        <taxon>Bacteria</taxon>
        <taxon>Thermotogati</taxon>
        <taxon>Deinococcota</taxon>
        <taxon>Deinococci</taxon>
        <taxon>Trueperales</taxon>
        <taxon>Trueperaceae</taxon>
        <taxon>Truepera</taxon>
    </lineage>
</organism>
<feature type="domain" description="LarA-like N-terminal" evidence="1">
    <location>
        <begin position="31"/>
        <end position="194"/>
    </location>
</feature>
<dbReference type="InterPro" id="IPR048068">
    <property type="entry name" value="LarA-like"/>
</dbReference>
<accession>D7CTD9</accession>
<reference evidence="2 3" key="2">
    <citation type="journal article" date="2011" name="Stand. Genomic Sci.">
        <title>Complete genome sequence of Truepera radiovictrix type strain (RQ-24).</title>
        <authorList>
            <person name="Ivanova N."/>
            <person name="Rohde C."/>
            <person name="Munk C."/>
            <person name="Nolan M."/>
            <person name="Lucas S."/>
            <person name="Del Rio T.G."/>
            <person name="Tice H."/>
            <person name="Deshpande S."/>
            <person name="Cheng J.F."/>
            <person name="Tapia R."/>
            <person name="Han C."/>
            <person name="Goodwin L."/>
            <person name="Pitluck S."/>
            <person name="Liolios K."/>
            <person name="Mavromatis K."/>
            <person name="Mikhailova N."/>
            <person name="Pati A."/>
            <person name="Chen A."/>
            <person name="Palaniappan K."/>
            <person name="Land M."/>
            <person name="Hauser L."/>
            <person name="Chang Y.J."/>
            <person name="Jeffries C.D."/>
            <person name="Brambilla E."/>
            <person name="Rohde M."/>
            <person name="Goker M."/>
            <person name="Tindall B.J."/>
            <person name="Woyke T."/>
            <person name="Bristow J."/>
            <person name="Eisen J.A."/>
            <person name="Markowitz V."/>
            <person name="Hugenholtz P."/>
            <person name="Kyrpides N.C."/>
            <person name="Klenk H.P."/>
            <person name="Lapidus A."/>
        </authorList>
    </citation>
    <scope>NUCLEOTIDE SEQUENCE [LARGE SCALE GENOMIC DNA]</scope>
    <source>
        <strain evidence="3">DSM 17093 / CIP 108686 / LMG 22925 / RQ-24</strain>
    </source>
</reference>
<protein>
    <recommendedName>
        <fullName evidence="1">LarA-like N-terminal domain-containing protein</fullName>
    </recommendedName>
</protein>